<dbReference type="PANTHER" id="PTHR22926:SF3">
    <property type="entry name" value="UNDECAPRENYL-PHOSPHATE ALPHA-N-ACETYLGLUCOSAMINYL 1-PHOSPHATE TRANSFERASE"/>
    <property type="match status" value="1"/>
</dbReference>
<dbReference type="Pfam" id="PF00953">
    <property type="entry name" value="Glycos_transf_4"/>
    <property type="match status" value="1"/>
</dbReference>
<sequence>MVSISNLLIGLMISFTTSFLLTFPVRKLAYRLKVMDYPELRKIHTKITPRMGGLAIFFGVVAGMIYLQPTIPHFLSICLGAVVIMLTGLLDDRYQLRPLVKLTGQIIAAVLLLSSGLIIEKITIPLIGVIPLNYFVGVILTFFWIIGVTNAINLIDGLDGLATGVTTIALSSILVMAFIDQHAFVIMICITLIGSNLGFLPHNFYPAKIYMGDTGSLFLGYSVAVISVLGLMKSITFFSFIIPILVLAIPIFDTLFSILRRMINKKNILSPDNQHIHYQLIAAGFSHRATVLILYGFSILFGFLGVIFSYASFAFALILSFVILLLLHLFAEMTGVVKGGRTPVIDTVKKTAKKTKKELKDKVEPSRQEPQQQEEMNTDTEAVDEQPEEPALPIDEASTEEEDTYDESPEQVEDTTDEPQSSEEDDDNMGGHQRERGYS</sequence>
<feature type="compositionally biased region" description="Basic and acidic residues" evidence="7">
    <location>
        <begin position="358"/>
        <end position="367"/>
    </location>
</feature>
<dbReference type="EMBL" id="JBHTKL010000005">
    <property type="protein sequence ID" value="MFD1020137.1"/>
    <property type="molecule type" value="Genomic_DNA"/>
</dbReference>
<feature type="transmembrane region" description="Helical" evidence="8">
    <location>
        <begin position="47"/>
        <end position="67"/>
    </location>
</feature>
<evidence type="ECO:0000256" key="4">
    <source>
        <dbReference type="ARBA" id="ARBA00022692"/>
    </source>
</evidence>
<dbReference type="RefSeq" id="WP_386061207.1">
    <property type="nucleotide sequence ID" value="NZ_JBHTKL010000005.1"/>
</dbReference>
<evidence type="ECO:0000256" key="8">
    <source>
        <dbReference type="SAM" id="Phobius"/>
    </source>
</evidence>
<feature type="transmembrane region" description="Helical" evidence="8">
    <location>
        <begin position="280"/>
        <end position="304"/>
    </location>
</feature>
<feature type="compositionally biased region" description="Acidic residues" evidence="7">
    <location>
        <begin position="376"/>
        <end position="388"/>
    </location>
</feature>
<feature type="region of interest" description="Disordered" evidence="7">
    <location>
        <begin position="355"/>
        <end position="439"/>
    </location>
</feature>
<keyword evidence="6 8" id="KW-0472">Membrane</keyword>
<evidence type="ECO:0000256" key="6">
    <source>
        <dbReference type="ARBA" id="ARBA00023136"/>
    </source>
</evidence>
<gene>
    <name evidence="9" type="ORF">ACFQ2J_13200</name>
</gene>
<reference evidence="10" key="1">
    <citation type="journal article" date="2019" name="Int. J. Syst. Evol. Microbiol.">
        <title>The Global Catalogue of Microorganisms (GCM) 10K type strain sequencing project: providing services to taxonomists for standard genome sequencing and annotation.</title>
        <authorList>
            <consortium name="The Broad Institute Genomics Platform"/>
            <consortium name="The Broad Institute Genome Sequencing Center for Infectious Disease"/>
            <person name="Wu L."/>
            <person name="Ma J."/>
        </authorList>
    </citation>
    <scope>NUCLEOTIDE SEQUENCE [LARGE SCALE GENOMIC DNA]</scope>
    <source>
        <strain evidence="10">CCUG 56607</strain>
    </source>
</reference>
<dbReference type="PROSITE" id="PS01348">
    <property type="entry name" value="MRAY_2"/>
    <property type="match status" value="1"/>
</dbReference>
<accession>A0ABW3L260</accession>
<keyword evidence="5 8" id="KW-1133">Transmembrane helix</keyword>
<evidence type="ECO:0000256" key="3">
    <source>
        <dbReference type="ARBA" id="ARBA00022679"/>
    </source>
</evidence>
<feature type="transmembrane region" description="Helical" evidence="8">
    <location>
        <begin position="125"/>
        <end position="146"/>
    </location>
</feature>
<feature type="transmembrane region" description="Helical" evidence="8">
    <location>
        <begin position="241"/>
        <end position="259"/>
    </location>
</feature>
<feature type="transmembrane region" description="Helical" evidence="8">
    <location>
        <begin position="217"/>
        <end position="235"/>
    </location>
</feature>
<evidence type="ECO:0000256" key="2">
    <source>
        <dbReference type="ARBA" id="ARBA00022475"/>
    </source>
</evidence>
<evidence type="ECO:0000313" key="10">
    <source>
        <dbReference type="Proteomes" id="UP001596990"/>
    </source>
</evidence>
<keyword evidence="3 9" id="KW-0808">Transferase</keyword>
<name>A0ABW3L260_9BACI</name>
<feature type="transmembrane region" description="Helical" evidence="8">
    <location>
        <begin position="6"/>
        <end position="26"/>
    </location>
</feature>
<evidence type="ECO:0000256" key="5">
    <source>
        <dbReference type="ARBA" id="ARBA00022989"/>
    </source>
</evidence>
<protein>
    <submittedName>
        <fullName evidence="9">Undecaprenyl-phosphate alpha-N-acetylglucosaminyl 1-phosphate transferase</fullName>
    </submittedName>
</protein>
<proteinExistence type="predicted"/>
<feature type="transmembrane region" description="Helical" evidence="8">
    <location>
        <begin position="158"/>
        <end position="179"/>
    </location>
</feature>
<keyword evidence="2" id="KW-1003">Cell membrane</keyword>
<feature type="compositionally biased region" description="Acidic residues" evidence="7">
    <location>
        <begin position="397"/>
        <end position="428"/>
    </location>
</feature>
<comment type="caution">
    <text evidence="9">The sequence shown here is derived from an EMBL/GenBank/DDBJ whole genome shotgun (WGS) entry which is preliminary data.</text>
</comment>
<dbReference type="PANTHER" id="PTHR22926">
    <property type="entry name" value="PHOSPHO-N-ACETYLMURAMOYL-PENTAPEPTIDE-TRANSFERASE"/>
    <property type="match status" value="1"/>
</dbReference>
<keyword evidence="4 8" id="KW-0812">Transmembrane</keyword>
<keyword evidence="10" id="KW-1185">Reference proteome</keyword>
<dbReference type="Proteomes" id="UP001596990">
    <property type="component" value="Unassembled WGS sequence"/>
</dbReference>
<dbReference type="CDD" id="cd06853">
    <property type="entry name" value="GT_WecA_like"/>
    <property type="match status" value="1"/>
</dbReference>
<evidence type="ECO:0000256" key="1">
    <source>
        <dbReference type="ARBA" id="ARBA00004651"/>
    </source>
</evidence>
<feature type="transmembrane region" description="Helical" evidence="8">
    <location>
        <begin position="185"/>
        <end position="205"/>
    </location>
</feature>
<evidence type="ECO:0000256" key="7">
    <source>
        <dbReference type="SAM" id="MobiDB-lite"/>
    </source>
</evidence>
<feature type="transmembrane region" description="Helical" evidence="8">
    <location>
        <begin position="310"/>
        <end position="331"/>
    </location>
</feature>
<comment type="subcellular location">
    <subcellularLocation>
        <location evidence="1">Cell membrane</location>
        <topology evidence="1">Multi-pass membrane protein</topology>
    </subcellularLocation>
</comment>
<dbReference type="InterPro" id="IPR000715">
    <property type="entry name" value="Glycosyl_transferase_4"/>
</dbReference>
<feature type="transmembrane region" description="Helical" evidence="8">
    <location>
        <begin position="73"/>
        <end position="90"/>
    </location>
</feature>
<evidence type="ECO:0000313" key="9">
    <source>
        <dbReference type="EMBL" id="MFD1020137.1"/>
    </source>
</evidence>
<dbReference type="InterPro" id="IPR018480">
    <property type="entry name" value="PNAcMuramoyl-5peptid_Trfase_CS"/>
</dbReference>
<feature type="transmembrane region" description="Helical" evidence="8">
    <location>
        <begin position="102"/>
        <end position="119"/>
    </location>
</feature>
<dbReference type="GO" id="GO:0016740">
    <property type="term" value="F:transferase activity"/>
    <property type="evidence" value="ECO:0007669"/>
    <property type="project" value="UniProtKB-KW"/>
</dbReference>
<organism evidence="9 10">
    <name type="scientific">Thalassobacillus hwangdonensis</name>
    <dbReference type="NCBI Taxonomy" id="546108"/>
    <lineage>
        <taxon>Bacteria</taxon>
        <taxon>Bacillati</taxon>
        <taxon>Bacillota</taxon>
        <taxon>Bacilli</taxon>
        <taxon>Bacillales</taxon>
        <taxon>Bacillaceae</taxon>
        <taxon>Thalassobacillus</taxon>
    </lineage>
</organism>